<keyword evidence="1" id="KW-0732">Signal</keyword>
<dbReference type="SUPFAM" id="SSF103247">
    <property type="entry name" value="TT1751-like"/>
    <property type="match status" value="1"/>
</dbReference>
<gene>
    <name evidence="2" type="ORF">SSE37_18597</name>
</gene>
<keyword evidence="3" id="KW-1185">Reference proteome</keyword>
<dbReference type="OrthoDB" id="7363179at2"/>
<name>A3JX07_SAGS3</name>
<feature type="signal peptide" evidence="1">
    <location>
        <begin position="1"/>
        <end position="23"/>
    </location>
</feature>
<organism evidence="2 3">
    <name type="scientific">Sagittula stellata (strain ATCC 700073 / DSM 11524 / E-37)</name>
    <dbReference type="NCBI Taxonomy" id="388399"/>
    <lineage>
        <taxon>Bacteria</taxon>
        <taxon>Pseudomonadati</taxon>
        <taxon>Pseudomonadota</taxon>
        <taxon>Alphaproteobacteria</taxon>
        <taxon>Rhodobacterales</taxon>
        <taxon>Roseobacteraceae</taxon>
        <taxon>Sagittula</taxon>
    </lineage>
</organism>
<evidence type="ECO:0000313" key="2">
    <source>
        <dbReference type="EMBL" id="EBA10043.1"/>
    </source>
</evidence>
<dbReference type="AlphaFoldDB" id="A3JX07"/>
<dbReference type="InterPro" id="IPR035923">
    <property type="entry name" value="TT1751-like_sf"/>
</dbReference>
<dbReference type="RefSeq" id="WP_005854539.1">
    <property type="nucleotide sequence ID" value="NZ_AAYA01000001.1"/>
</dbReference>
<evidence type="ECO:0000256" key="1">
    <source>
        <dbReference type="SAM" id="SignalP"/>
    </source>
</evidence>
<dbReference type="Proteomes" id="UP000005713">
    <property type="component" value="Unassembled WGS sequence"/>
</dbReference>
<sequence length="151" mass="16459">MKHLIRALAVSACAAVATGPALAQSAVTYDTDQSFDDVIFGLENAILDAGLVVDHVSHTGDMLERTREDVGSDVVLFEHADVYSFCSAQISREVMEDDPMNIRFCPYDIFVIVRPETPDTTTIGFTQYPDGAMQKVQEMLDGIARAAIGIE</sequence>
<protein>
    <recommendedName>
        <fullName evidence="4">DUF302 domain-containing protein</fullName>
    </recommendedName>
</protein>
<dbReference type="eggNOG" id="COG3439">
    <property type="taxonomic scope" value="Bacteria"/>
</dbReference>
<evidence type="ECO:0000313" key="3">
    <source>
        <dbReference type="Proteomes" id="UP000005713"/>
    </source>
</evidence>
<accession>A3JX07</accession>
<reference evidence="2 3" key="1">
    <citation type="submission" date="2006-06" db="EMBL/GenBank/DDBJ databases">
        <authorList>
            <person name="Moran M.A."/>
            <person name="Ferriera S."/>
            <person name="Johnson J."/>
            <person name="Kravitz S."/>
            <person name="Beeson K."/>
            <person name="Sutton G."/>
            <person name="Rogers Y.-H."/>
            <person name="Friedman R."/>
            <person name="Frazier M."/>
            <person name="Venter J.C."/>
        </authorList>
    </citation>
    <scope>NUCLEOTIDE SEQUENCE [LARGE SCALE GENOMIC DNA]</scope>
    <source>
        <strain evidence="2 3">E-37</strain>
    </source>
</reference>
<feature type="chain" id="PRO_5002654153" description="DUF302 domain-containing protein" evidence="1">
    <location>
        <begin position="24"/>
        <end position="151"/>
    </location>
</feature>
<dbReference type="Gene3D" id="3.30.310.70">
    <property type="entry name" value="TT1751-like domain"/>
    <property type="match status" value="1"/>
</dbReference>
<evidence type="ECO:0008006" key="4">
    <source>
        <dbReference type="Google" id="ProtNLM"/>
    </source>
</evidence>
<proteinExistence type="predicted"/>
<comment type="caution">
    <text evidence="2">The sequence shown here is derived from an EMBL/GenBank/DDBJ whole genome shotgun (WGS) entry which is preliminary data.</text>
</comment>
<dbReference type="EMBL" id="AAYA01000001">
    <property type="protein sequence ID" value="EBA10043.1"/>
    <property type="molecule type" value="Genomic_DNA"/>
</dbReference>